<evidence type="ECO:0000313" key="1">
    <source>
        <dbReference type="EMBL" id="KAL0921868.1"/>
    </source>
</evidence>
<reference evidence="1 2" key="1">
    <citation type="journal article" date="2024" name="Plant Biotechnol. J.">
        <title>Dendrobium thyrsiflorum genome and its molecular insights into genes involved in important horticultural traits.</title>
        <authorList>
            <person name="Chen B."/>
            <person name="Wang J.Y."/>
            <person name="Zheng P.J."/>
            <person name="Li K.L."/>
            <person name="Liang Y.M."/>
            <person name="Chen X.F."/>
            <person name="Zhang C."/>
            <person name="Zhao X."/>
            <person name="He X."/>
            <person name="Zhang G.Q."/>
            <person name="Liu Z.J."/>
            <person name="Xu Q."/>
        </authorList>
    </citation>
    <scope>NUCLEOTIDE SEQUENCE [LARGE SCALE GENOMIC DNA]</scope>
    <source>
        <strain evidence="1">GZMU011</strain>
    </source>
</reference>
<evidence type="ECO:0000313" key="2">
    <source>
        <dbReference type="Proteomes" id="UP001552299"/>
    </source>
</evidence>
<keyword evidence="2" id="KW-1185">Reference proteome</keyword>
<name>A0ABD0VHB4_DENTH</name>
<gene>
    <name evidence="1" type="ORF">M5K25_008982</name>
</gene>
<dbReference type="EMBL" id="JANQDX010000007">
    <property type="protein sequence ID" value="KAL0921868.1"/>
    <property type="molecule type" value="Genomic_DNA"/>
</dbReference>
<dbReference type="Proteomes" id="UP001552299">
    <property type="component" value="Unassembled WGS sequence"/>
</dbReference>
<comment type="caution">
    <text evidence="1">The sequence shown here is derived from an EMBL/GenBank/DDBJ whole genome shotgun (WGS) entry which is preliminary data.</text>
</comment>
<sequence length="68" mass="7645">MPKALRSTQGQTFYSRPDILLKALRSAQGQTSCSRPDNSKNSIKKINKKIISLVIDSAEYLLVFFITI</sequence>
<protein>
    <submittedName>
        <fullName evidence="1">Uncharacterized protein</fullName>
    </submittedName>
</protein>
<proteinExistence type="predicted"/>
<accession>A0ABD0VHB4</accession>
<organism evidence="1 2">
    <name type="scientific">Dendrobium thyrsiflorum</name>
    <name type="common">Pinecone-like raceme dendrobium</name>
    <name type="synonym">Orchid</name>
    <dbReference type="NCBI Taxonomy" id="117978"/>
    <lineage>
        <taxon>Eukaryota</taxon>
        <taxon>Viridiplantae</taxon>
        <taxon>Streptophyta</taxon>
        <taxon>Embryophyta</taxon>
        <taxon>Tracheophyta</taxon>
        <taxon>Spermatophyta</taxon>
        <taxon>Magnoliopsida</taxon>
        <taxon>Liliopsida</taxon>
        <taxon>Asparagales</taxon>
        <taxon>Orchidaceae</taxon>
        <taxon>Epidendroideae</taxon>
        <taxon>Malaxideae</taxon>
        <taxon>Dendrobiinae</taxon>
        <taxon>Dendrobium</taxon>
    </lineage>
</organism>
<dbReference type="AlphaFoldDB" id="A0ABD0VHB4"/>